<keyword evidence="4 6" id="KW-0853">WD repeat</keyword>
<dbReference type="InterPro" id="IPR001680">
    <property type="entry name" value="WD40_rpt"/>
</dbReference>
<dbReference type="PANTHER" id="PTHR15598">
    <property type="entry name" value="ENHANCER OF MRNA-DECAPPING PROTEIN 4"/>
    <property type="match status" value="1"/>
</dbReference>
<keyword evidence="9" id="KW-1185">Reference proteome</keyword>
<feature type="region of interest" description="Disordered" evidence="7">
    <location>
        <begin position="809"/>
        <end position="855"/>
    </location>
</feature>
<feature type="repeat" description="WD" evidence="6">
    <location>
        <begin position="202"/>
        <end position="228"/>
    </location>
</feature>
<evidence type="ECO:0000256" key="7">
    <source>
        <dbReference type="SAM" id="MobiDB-lite"/>
    </source>
</evidence>
<dbReference type="PROSITE" id="PS50082">
    <property type="entry name" value="WD_REPEATS_2"/>
    <property type="match status" value="2"/>
</dbReference>
<feature type="compositionally biased region" description="Basic residues" evidence="7">
    <location>
        <begin position="504"/>
        <end position="521"/>
    </location>
</feature>
<dbReference type="Gene3D" id="2.130.10.10">
    <property type="entry name" value="YVTN repeat-like/Quinoprotein amine dehydrogenase"/>
    <property type="match status" value="1"/>
</dbReference>
<dbReference type="PROSITE" id="PS00678">
    <property type="entry name" value="WD_REPEATS_1"/>
    <property type="match status" value="1"/>
</dbReference>
<comment type="subcellular location">
    <subcellularLocation>
        <location evidence="1">Cytoplasm</location>
        <location evidence="1">P-body</location>
    </subcellularLocation>
</comment>
<dbReference type="InterPro" id="IPR045152">
    <property type="entry name" value="EDC4-like"/>
</dbReference>
<sequence length="991" mass="116809">MIQEFNIGFVESPIKLNKRHLKDTILFNNVQIPLQWTGRTITCNNNYFCSISPFKTGIIEIFSLHTSQSHQHKIHEGKILDITFHRLPSNVFATVASDHTFKIWEIINGKLQLIIEVVLDIESFASRIVWNPIKNAILATCTFTQQIMVNNEKKLIHPKLMIWDLSKFFGKADPKTKRISFRAIKELPGGVRIANTPTKAPICDLNFNVSGLLLASGSSDGTVAIWEILETKKEPKTTTTQEQFTIITKLQLKNNFKPVSKIIFCGNRFKFHKERKNCLIISDDNTISIYHFQAPKLKKIKTIVLSNYFNNQEEEQKKKRKKKGKKIINFNNFIKQNRIILDKYSKFLIIGNYYSSKSLLFYLGTGKMVTFQRVFQLETGAILDLNMNLCLDIQNDQQKITDNDNFKFITIKPNKGAFELSFSMNKLLKKPISYPSHRINHKNTISPKKKIDDNDDDDDKIQNNHNNQLKNAPLNNKDIEKVKNINQNGEKKKESGKVKENQKINKKKKETKISPSKKKNQKNNLMSLNKNLIQKQFEIDLKRQEENVKKIHNFETFSKYFFNELQIFQNSFLDMADKNLKQSNINQKHNIKNKFHNKNDNKNKNKDNVNEKHSNNLENKTIDDLFDESNNYNNHQFEKYFINYFANQGHFENLIKKIMGLINCDLKKIFEKSYHIRLKKTAVYSINKFYSQMDYDLNYYFKRLNMQNQKSIHQIKSRNSKKNQETNKQNNNNKFMIQNWNKIDKNVQNNINNIFINLKEKIKEEINSKIEEMNLKIENELIEINKKRKEYNKLQNMKKIKKKKNLILEKEEEEEKSQDDDKDDGDYDDDDDYDYDQNKNQKKNFNSENNPNSNLEQQVSKLYKEGEIEEALRLTMKGNDQKLLLGICSRLKPSTITKILSIEILICLLFKLSENIQLEIPIKIAWLIEIIQQLLSNNINPNYYNYISNHLQKLMKDIILIKQNFKFNSQNVKSNFQKLLYLIQQFLNINI</sequence>
<dbReference type="SUPFAM" id="SSF50978">
    <property type="entry name" value="WD40 repeat-like"/>
    <property type="match status" value="1"/>
</dbReference>
<evidence type="ECO:0000256" key="6">
    <source>
        <dbReference type="PROSITE-ProRule" id="PRU00221"/>
    </source>
</evidence>
<gene>
    <name evidence="8" type="ORF">M0813_20253</name>
</gene>
<dbReference type="Pfam" id="PF00400">
    <property type="entry name" value="WD40"/>
    <property type="match status" value="1"/>
</dbReference>
<name>A0ABQ8YKW7_9EUKA</name>
<evidence type="ECO:0000256" key="3">
    <source>
        <dbReference type="ARBA" id="ARBA00022490"/>
    </source>
</evidence>
<dbReference type="InterPro" id="IPR015943">
    <property type="entry name" value="WD40/YVTN_repeat-like_dom_sf"/>
</dbReference>
<dbReference type="InterPro" id="IPR019775">
    <property type="entry name" value="WD40_repeat_CS"/>
</dbReference>
<feature type="compositionally biased region" description="Low complexity" evidence="7">
    <location>
        <begin position="843"/>
        <end position="855"/>
    </location>
</feature>
<feature type="compositionally biased region" description="Basic and acidic residues" evidence="7">
    <location>
        <begin position="597"/>
        <end position="615"/>
    </location>
</feature>
<comment type="caution">
    <text evidence="8">The sequence shown here is derived from an EMBL/GenBank/DDBJ whole genome shotgun (WGS) entry which is preliminary data.</text>
</comment>
<dbReference type="InterPro" id="IPR036322">
    <property type="entry name" value="WD40_repeat_dom_sf"/>
</dbReference>
<evidence type="ECO:0000313" key="8">
    <source>
        <dbReference type="EMBL" id="KAJ6245301.1"/>
    </source>
</evidence>
<feature type="compositionally biased region" description="Basic and acidic residues" evidence="7">
    <location>
        <begin position="477"/>
        <end position="503"/>
    </location>
</feature>
<organism evidence="8 9">
    <name type="scientific">Anaeramoeba flamelloides</name>
    <dbReference type="NCBI Taxonomy" id="1746091"/>
    <lineage>
        <taxon>Eukaryota</taxon>
        <taxon>Metamonada</taxon>
        <taxon>Anaeramoebidae</taxon>
        <taxon>Anaeramoeba</taxon>
    </lineage>
</organism>
<comment type="similarity">
    <text evidence="2">Belongs to the WD repeat EDC4 family.</text>
</comment>
<keyword evidence="3" id="KW-0963">Cytoplasm</keyword>
<evidence type="ECO:0000256" key="1">
    <source>
        <dbReference type="ARBA" id="ARBA00004201"/>
    </source>
</evidence>
<protein>
    <submittedName>
        <fullName evidence="8">Nucleoporin seh1</fullName>
    </submittedName>
</protein>
<dbReference type="Proteomes" id="UP001150062">
    <property type="component" value="Unassembled WGS sequence"/>
</dbReference>
<accession>A0ABQ8YKW7</accession>
<evidence type="ECO:0000256" key="5">
    <source>
        <dbReference type="ARBA" id="ARBA00022737"/>
    </source>
</evidence>
<proteinExistence type="inferred from homology"/>
<evidence type="ECO:0000313" key="9">
    <source>
        <dbReference type="Proteomes" id="UP001150062"/>
    </source>
</evidence>
<feature type="compositionally biased region" description="Acidic residues" evidence="7">
    <location>
        <begin position="810"/>
        <end position="835"/>
    </location>
</feature>
<feature type="region of interest" description="Disordered" evidence="7">
    <location>
        <begin position="586"/>
        <end position="615"/>
    </location>
</feature>
<dbReference type="EMBL" id="JAOAOG010000145">
    <property type="protein sequence ID" value="KAJ6245301.1"/>
    <property type="molecule type" value="Genomic_DNA"/>
</dbReference>
<evidence type="ECO:0000256" key="4">
    <source>
        <dbReference type="ARBA" id="ARBA00022574"/>
    </source>
</evidence>
<reference evidence="8" key="1">
    <citation type="submission" date="2022-08" db="EMBL/GenBank/DDBJ databases">
        <title>Novel sulfate-reducing endosymbionts in the free-living metamonad Anaeramoeba.</title>
        <authorList>
            <person name="Jerlstrom-Hultqvist J."/>
            <person name="Cepicka I."/>
            <person name="Gallot-Lavallee L."/>
            <person name="Salas-Leiva D."/>
            <person name="Curtis B.A."/>
            <person name="Zahonova K."/>
            <person name="Pipaliya S."/>
            <person name="Dacks J."/>
            <person name="Roger A.J."/>
        </authorList>
    </citation>
    <scope>NUCLEOTIDE SEQUENCE</scope>
    <source>
        <strain evidence="8">Schooner1</strain>
    </source>
</reference>
<feature type="repeat" description="WD" evidence="6">
    <location>
        <begin position="72"/>
        <end position="114"/>
    </location>
</feature>
<dbReference type="PANTHER" id="PTHR15598:SF5">
    <property type="entry name" value="ENHANCER OF MRNA-DECAPPING PROTEIN 4"/>
    <property type="match status" value="1"/>
</dbReference>
<keyword evidence="5" id="KW-0677">Repeat</keyword>
<evidence type="ECO:0000256" key="2">
    <source>
        <dbReference type="ARBA" id="ARBA00009639"/>
    </source>
</evidence>
<feature type="region of interest" description="Disordered" evidence="7">
    <location>
        <begin position="437"/>
        <end position="523"/>
    </location>
</feature>
<dbReference type="SMART" id="SM00320">
    <property type="entry name" value="WD40"/>
    <property type="match status" value="3"/>
</dbReference>